<evidence type="ECO:0000313" key="5">
    <source>
        <dbReference type="Proteomes" id="UP000193409"/>
    </source>
</evidence>
<protein>
    <submittedName>
        <fullName evidence="4">Alpha/beta hydrolase family protein</fullName>
    </submittedName>
</protein>
<dbReference type="Pfam" id="PF12697">
    <property type="entry name" value="Abhydrolase_6"/>
    <property type="match status" value="1"/>
</dbReference>
<evidence type="ECO:0000259" key="3">
    <source>
        <dbReference type="Pfam" id="PF12697"/>
    </source>
</evidence>
<evidence type="ECO:0000256" key="2">
    <source>
        <dbReference type="ARBA" id="ARBA00038115"/>
    </source>
</evidence>
<dbReference type="Gene3D" id="3.40.50.1820">
    <property type="entry name" value="alpha/beta hydrolase"/>
    <property type="match status" value="1"/>
</dbReference>
<dbReference type="InterPro" id="IPR050261">
    <property type="entry name" value="FrsA_esterase"/>
</dbReference>
<keyword evidence="1 4" id="KW-0378">Hydrolase</keyword>
<sequence length="289" mass="31674">MRHLRLAETRATMEEIRFPCDGAELSGRLFRPSHAPKAAIVIHGATGVPQGFYRPFAEWLSREGYACLTYDYRDFGASAVKPPKDSEATMAIWGLKDQPAAQEALETRVPGVPVWVIGHSLGGLMIPFQQGAGRRLSRVITVASGPVHFSDHPLRYKPVTAAFWYGPGPLATAMLGYLPGRAMGLGPDLPAGVYWQWRRWCTTPGFNACDVGRDLPEPDPAAVQCPVKHVAVADDVMVPPAAVWRLMQLYPEAPKRQLTLRPADFGLKRIGHIGMFNGRNAATWPAIIA</sequence>
<dbReference type="PANTHER" id="PTHR22946">
    <property type="entry name" value="DIENELACTONE HYDROLASE DOMAIN-CONTAINING PROTEIN-RELATED"/>
    <property type="match status" value="1"/>
</dbReference>
<dbReference type="EMBL" id="FWFQ01000012">
    <property type="protein sequence ID" value="SLN39793.1"/>
    <property type="molecule type" value="Genomic_DNA"/>
</dbReference>
<dbReference type="InterPro" id="IPR017208">
    <property type="entry name" value="UCP037442_abhydr"/>
</dbReference>
<dbReference type="RefSeq" id="WP_085868532.1">
    <property type="nucleotide sequence ID" value="NZ_FWFQ01000012.1"/>
</dbReference>
<dbReference type="GO" id="GO:0052689">
    <property type="term" value="F:carboxylic ester hydrolase activity"/>
    <property type="evidence" value="ECO:0007669"/>
    <property type="project" value="UniProtKB-ARBA"/>
</dbReference>
<keyword evidence="5" id="KW-1185">Reference proteome</keyword>
<evidence type="ECO:0000256" key="1">
    <source>
        <dbReference type="ARBA" id="ARBA00022801"/>
    </source>
</evidence>
<organism evidence="4 5">
    <name type="scientific">Pseudoruegeria aquimaris</name>
    <dbReference type="NCBI Taxonomy" id="393663"/>
    <lineage>
        <taxon>Bacteria</taxon>
        <taxon>Pseudomonadati</taxon>
        <taxon>Pseudomonadota</taxon>
        <taxon>Alphaproteobacteria</taxon>
        <taxon>Rhodobacterales</taxon>
        <taxon>Roseobacteraceae</taxon>
        <taxon>Pseudoruegeria</taxon>
    </lineage>
</organism>
<dbReference type="Proteomes" id="UP000193409">
    <property type="component" value="Unassembled WGS sequence"/>
</dbReference>
<dbReference type="SUPFAM" id="SSF53474">
    <property type="entry name" value="alpha/beta-Hydrolases"/>
    <property type="match status" value="1"/>
</dbReference>
<proteinExistence type="inferred from homology"/>
<reference evidence="4 5" key="1">
    <citation type="submission" date="2017-03" db="EMBL/GenBank/DDBJ databases">
        <authorList>
            <person name="Afonso C.L."/>
            <person name="Miller P.J."/>
            <person name="Scott M.A."/>
            <person name="Spackman E."/>
            <person name="Goraichik I."/>
            <person name="Dimitrov K.M."/>
            <person name="Suarez D.L."/>
            <person name="Swayne D.E."/>
        </authorList>
    </citation>
    <scope>NUCLEOTIDE SEQUENCE [LARGE SCALE GENOMIC DNA]</scope>
    <source>
        <strain evidence="4 5">CECT 7680</strain>
    </source>
</reference>
<accession>A0A1Y5SKJ3</accession>
<dbReference type="InterPro" id="IPR029058">
    <property type="entry name" value="AB_hydrolase_fold"/>
</dbReference>
<dbReference type="PIRSF" id="PIRSF037442">
    <property type="entry name" value="UCP037442_abhydr"/>
    <property type="match status" value="1"/>
</dbReference>
<dbReference type="AlphaFoldDB" id="A0A1Y5SKJ3"/>
<comment type="similarity">
    <text evidence="2">Belongs to the AB hydrolase superfamily. FUS2 hydrolase family.</text>
</comment>
<dbReference type="PANTHER" id="PTHR22946:SF9">
    <property type="entry name" value="POLYKETIDE TRANSFERASE AF380"/>
    <property type="match status" value="1"/>
</dbReference>
<feature type="domain" description="AB hydrolase-1" evidence="3">
    <location>
        <begin position="40"/>
        <end position="244"/>
    </location>
</feature>
<dbReference type="InterPro" id="IPR000073">
    <property type="entry name" value="AB_hydrolase_1"/>
</dbReference>
<name>A0A1Y5SKJ3_9RHOB</name>
<gene>
    <name evidence="4" type="ORF">PSA7680_01970</name>
</gene>
<evidence type="ECO:0000313" key="4">
    <source>
        <dbReference type="EMBL" id="SLN39793.1"/>
    </source>
</evidence>